<feature type="compositionally biased region" description="Basic residues" evidence="1">
    <location>
        <begin position="32"/>
        <end position="48"/>
    </location>
</feature>
<gene>
    <name evidence="2" type="ORF">BRADI_3g23145v3</name>
</gene>
<reference evidence="2 3" key="1">
    <citation type="journal article" date="2010" name="Nature">
        <title>Genome sequencing and analysis of the model grass Brachypodium distachyon.</title>
        <authorList>
            <consortium name="International Brachypodium Initiative"/>
        </authorList>
    </citation>
    <scope>NUCLEOTIDE SEQUENCE [LARGE SCALE GENOMIC DNA]</scope>
    <source>
        <strain evidence="2 3">Bd21</strain>
    </source>
</reference>
<protein>
    <submittedName>
        <fullName evidence="2 3">Uncharacterized protein</fullName>
    </submittedName>
</protein>
<accession>A0A0Q3HSE7</accession>
<feature type="region of interest" description="Disordered" evidence="1">
    <location>
        <begin position="30"/>
        <end position="52"/>
    </location>
</feature>
<organism evidence="2">
    <name type="scientific">Brachypodium distachyon</name>
    <name type="common">Purple false brome</name>
    <name type="synonym">Trachynia distachya</name>
    <dbReference type="NCBI Taxonomy" id="15368"/>
    <lineage>
        <taxon>Eukaryota</taxon>
        <taxon>Viridiplantae</taxon>
        <taxon>Streptophyta</taxon>
        <taxon>Embryophyta</taxon>
        <taxon>Tracheophyta</taxon>
        <taxon>Spermatophyta</taxon>
        <taxon>Magnoliopsida</taxon>
        <taxon>Liliopsida</taxon>
        <taxon>Poales</taxon>
        <taxon>Poaceae</taxon>
        <taxon>BOP clade</taxon>
        <taxon>Pooideae</taxon>
        <taxon>Stipodae</taxon>
        <taxon>Brachypodieae</taxon>
        <taxon>Brachypodium</taxon>
    </lineage>
</organism>
<dbReference type="Gramene" id="KQJ96442">
    <property type="protein sequence ID" value="KQJ96442"/>
    <property type="gene ID" value="BRADI_3g23145v3"/>
</dbReference>
<sequence length="69" mass="7553">MQATLVRTESAVLPRVAQLQGAKDLRGTSVARRGHCPGKSKNKKKKKVSERVREAAYCHKPLKASTTPP</sequence>
<dbReference type="EMBL" id="CM000882">
    <property type="protein sequence ID" value="KQJ96442.1"/>
    <property type="molecule type" value="Genomic_DNA"/>
</dbReference>
<evidence type="ECO:0000313" key="3">
    <source>
        <dbReference type="EnsemblPlants" id="KQJ96442"/>
    </source>
</evidence>
<dbReference type="InParanoid" id="A0A0Q3HSE7"/>
<dbReference type="Proteomes" id="UP000008810">
    <property type="component" value="Chromosome 3"/>
</dbReference>
<dbReference type="AlphaFoldDB" id="A0A0Q3HSE7"/>
<keyword evidence="4" id="KW-1185">Reference proteome</keyword>
<proteinExistence type="predicted"/>
<reference evidence="3" key="3">
    <citation type="submission" date="2018-08" db="UniProtKB">
        <authorList>
            <consortium name="EnsemblPlants"/>
        </authorList>
    </citation>
    <scope>IDENTIFICATION</scope>
    <source>
        <strain evidence="3">cv. Bd21</strain>
    </source>
</reference>
<reference evidence="2" key="2">
    <citation type="submission" date="2017-06" db="EMBL/GenBank/DDBJ databases">
        <title>WGS assembly of Brachypodium distachyon.</title>
        <authorList>
            <consortium name="The International Brachypodium Initiative"/>
            <person name="Lucas S."/>
            <person name="Harmon-Smith M."/>
            <person name="Lail K."/>
            <person name="Tice H."/>
            <person name="Grimwood J."/>
            <person name="Bruce D."/>
            <person name="Barry K."/>
            <person name="Shu S."/>
            <person name="Lindquist E."/>
            <person name="Wang M."/>
            <person name="Pitluck S."/>
            <person name="Vogel J.P."/>
            <person name="Garvin D.F."/>
            <person name="Mockler T.C."/>
            <person name="Schmutz J."/>
            <person name="Rokhsar D."/>
            <person name="Bevan M.W."/>
        </authorList>
    </citation>
    <scope>NUCLEOTIDE SEQUENCE</scope>
    <source>
        <strain evidence="2">Bd21</strain>
    </source>
</reference>
<dbReference type="EnsemblPlants" id="KQJ96442">
    <property type="protein sequence ID" value="KQJ96442"/>
    <property type="gene ID" value="BRADI_3g23145v3"/>
</dbReference>
<evidence type="ECO:0000313" key="2">
    <source>
        <dbReference type="EMBL" id="KQJ96442.1"/>
    </source>
</evidence>
<evidence type="ECO:0000256" key="1">
    <source>
        <dbReference type="SAM" id="MobiDB-lite"/>
    </source>
</evidence>
<evidence type="ECO:0000313" key="4">
    <source>
        <dbReference type="Proteomes" id="UP000008810"/>
    </source>
</evidence>
<name>A0A0Q3HSE7_BRADI</name>